<dbReference type="GO" id="GO:0005829">
    <property type="term" value="C:cytosol"/>
    <property type="evidence" value="ECO:0007669"/>
    <property type="project" value="TreeGrafter"/>
</dbReference>
<evidence type="ECO:0000256" key="4">
    <source>
        <dbReference type="ARBA" id="ARBA00022618"/>
    </source>
</evidence>
<dbReference type="GO" id="GO:0030428">
    <property type="term" value="C:cell septum"/>
    <property type="evidence" value="ECO:0007669"/>
    <property type="project" value="TreeGrafter"/>
</dbReference>
<dbReference type="PANTHER" id="PTHR34981:SF1">
    <property type="entry name" value="CELL DIVISION PROTEIN ZAPA"/>
    <property type="match status" value="1"/>
</dbReference>
<gene>
    <name evidence="10" type="ORF">B0537_07655</name>
</gene>
<accession>A0A1S6IW30</accession>
<organism evidence="10 11">
    <name type="scientific">Desulforamulus ferrireducens</name>
    <dbReference type="NCBI Taxonomy" id="1833852"/>
    <lineage>
        <taxon>Bacteria</taxon>
        <taxon>Bacillati</taxon>
        <taxon>Bacillota</taxon>
        <taxon>Clostridia</taxon>
        <taxon>Eubacteriales</taxon>
        <taxon>Peptococcaceae</taxon>
        <taxon>Desulforamulus</taxon>
    </lineage>
</organism>
<comment type="subcellular location">
    <subcellularLocation>
        <location evidence="1">Cytoplasm</location>
    </subcellularLocation>
</comment>
<evidence type="ECO:0000256" key="8">
    <source>
        <dbReference type="ARBA" id="ARBA00026068"/>
    </source>
</evidence>
<evidence type="ECO:0000313" key="11">
    <source>
        <dbReference type="Proteomes" id="UP000189464"/>
    </source>
</evidence>
<keyword evidence="5" id="KW-0717">Septation</keyword>
<keyword evidence="6" id="KW-0131">Cell cycle</keyword>
<evidence type="ECO:0000256" key="7">
    <source>
        <dbReference type="ARBA" id="ARBA00024910"/>
    </source>
</evidence>
<reference evidence="10 11" key="1">
    <citation type="journal article" date="2016" name="Int. J. Syst. Evol. Microbiol.">
        <title>Desulfotomaculum ferrireducens sp. nov., a moderately thermophilic sulfate-reducing and dissimilatory Fe(III)-reducing bacterium isolated from compost.</title>
        <authorList>
            <person name="Yang G."/>
            <person name="Guo J."/>
            <person name="Zhuang L."/>
            <person name="Yuan Y."/>
            <person name="Zhou S."/>
        </authorList>
    </citation>
    <scope>NUCLEOTIDE SEQUENCE [LARGE SCALE GENOMIC DNA]</scope>
    <source>
        <strain evidence="10 11">GSS09</strain>
    </source>
</reference>
<evidence type="ECO:0000256" key="3">
    <source>
        <dbReference type="ARBA" id="ARBA00022490"/>
    </source>
</evidence>
<dbReference type="GO" id="GO:0043093">
    <property type="term" value="P:FtsZ-dependent cytokinesis"/>
    <property type="evidence" value="ECO:0007669"/>
    <property type="project" value="TreeGrafter"/>
</dbReference>
<dbReference type="RefSeq" id="WP_077713995.1">
    <property type="nucleotide sequence ID" value="NZ_CP019698.1"/>
</dbReference>
<keyword evidence="4 10" id="KW-0132">Cell division</keyword>
<dbReference type="AlphaFoldDB" id="A0A1S6IW30"/>
<dbReference type="InterPro" id="IPR053712">
    <property type="entry name" value="Bac_CellDiv_Activator"/>
</dbReference>
<evidence type="ECO:0000256" key="6">
    <source>
        <dbReference type="ARBA" id="ARBA00023306"/>
    </source>
</evidence>
<comment type="subunit">
    <text evidence="8">Homodimer. Interacts with FtsZ.</text>
</comment>
<dbReference type="Gene3D" id="6.10.250.790">
    <property type="match status" value="1"/>
</dbReference>
<dbReference type="OrthoDB" id="9808604at2"/>
<keyword evidence="11" id="KW-1185">Reference proteome</keyword>
<evidence type="ECO:0000256" key="5">
    <source>
        <dbReference type="ARBA" id="ARBA00023210"/>
    </source>
</evidence>
<dbReference type="SUPFAM" id="SSF102829">
    <property type="entry name" value="Cell division protein ZapA-like"/>
    <property type="match status" value="1"/>
</dbReference>
<dbReference type="Pfam" id="PF05164">
    <property type="entry name" value="ZapA"/>
    <property type="match status" value="1"/>
</dbReference>
<comment type="function">
    <text evidence="7">Activator of cell division through the inhibition of FtsZ GTPase activity, therefore promoting FtsZ assembly into bundles of protofilaments necessary for the formation of the division Z ring. It is recruited early at mid-cell but it is not essential for cell division.</text>
</comment>
<dbReference type="InterPro" id="IPR036192">
    <property type="entry name" value="Cell_div_ZapA-like_sf"/>
</dbReference>
<keyword evidence="3" id="KW-0963">Cytoplasm</keyword>
<evidence type="ECO:0000256" key="1">
    <source>
        <dbReference type="ARBA" id="ARBA00004496"/>
    </source>
</evidence>
<sequence>MSEQPNRVEVEIFGEYYTLKGHESPEYMRTVAQMVNKKMFEITQRNPKLSTSKVAILTAVNLVDELLKLKEQYDNLLQMMDPDKVDSSNS</sequence>
<dbReference type="Proteomes" id="UP000189464">
    <property type="component" value="Chromosome"/>
</dbReference>
<dbReference type="EMBL" id="CP019698">
    <property type="protein sequence ID" value="AQS58969.1"/>
    <property type="molecule type" value="Genomic_DNA"/>
</dbReference>
<proteinExistence type="predicted"/>
<protein>
    <recommendedName>
        <fullName evidence="2">Cell division protein ZapA</fullName>
    </recommendedName>
    <alternativeName>
        <fullName evidence="9">Z ring-associated protein ZapA</fullName>
    </alternativeName>
</protein>
<evidence type="ECO:0000256" key="9">
    <source>
        <dbReference type="ARBA" id="ARBA00033158"/>
    </source>
</evidence>
<dbReference type="STRING" id="1833852.B0537_07655"/>
<dbReference type="GO" id="GO:0000921">
    <property type="term" value="P:septin ring assembly"/>
    <property type="evidence" value="ECO:0007669"/>
    <property type="project" value="TreeGrafter"/>
</dbReference>
<dbReference type="GO" id="GO:0032153">
    <property type="term" value="C:cell division site"/>
    <property type="evidence" value="ECO:0007669"/>
    <property type="project" value="TreeGrafter"/>
</dbReference>
<dbReference type="InterPro" id="IPR007838">
    <property type="entry name" value="Cell_div_ZapA-like"/>
</dbReference>
<name>A0A1S6IW30_9FIRM</name>
<dbReference type="KEGG" id="dfg:B0537_07655"/>
<dbReference type="NCBIfam" id="NF010724">
    <property type="entry name" value="PRK14126.1"/>
    <property type="match status" value="1"/>
</dbReference>
<evidence type="ECO:0000256" key="2">
    <source>
        <dbReference type="ARBA" id="ARBA00015195"/>
    </source>
</evidence>
<dbReference type="GO" id="GO:0000917">
    <property type="term" value="P:division septum assembly"/>
    <property type="evidence" value="ECO:0007669"/>
    <property type="project" value="UniProtKB-KW"/>
</dbReference>
<dbReference type="PANTHER" id="PTHR34981">
    <property type="entry name" value="CELL DIVISION PROTEIN ZAPA"/>
    <property type="match status" value="1"/>
</dbReference>
<evidence type="ECO:0000313" key="10">
    <source>
        <dbReference type="EMBL" id="AQS58969.1"/>
    </source>
</evidence>